<evidence type="ECO:0000256" key="2">
    <source>
        <dbReference type="ARBA" id="ARBA00006561"/>
    </source>
</evidence>
<dbReference type="RefSeq" id="WP_072917534.1">
    <property type="nucleotide sequence ID" value="NZ_FRAR01000036.1"/>
</dbReference>
<evidence type="ECO:0000313" key="11">
    <source>
        <dbReference type="Proteomes" id="UP000183997"/>
    </source>
</evidence>
<keyword evidence="7" id="KW-0408">Iron</keyword>
<dbReference type="Pfam" id="PF12838">
    <property type="entry name" value="Fer4_7"/>
    <property type="match status" value="1"/>
</dbReference>
<dbReference type="InterPro" id="IPR036188">
    <property type="entry name" value="FAD/NAD-bd_sf"/>
</dbReference>
<dbReference type="InterPro" id="IPR017896">
    <property type="entry name" value="4Fe4S_Fe-S-bd"/>
</dbReference>
<comment type="similarity">
    <text evidence="2">Belongs to the HdrA family.</text>
</comment>
<evidence type="ECO:0000256" key="1">
    <source>
        <dbReference type="ARBA" id="ARBA00001974"/>
    </source>
</evidence>
<feature type="domain" description="4Fe-4S ferredoxin-type" evidence="9">
    <location>
        <begin position="933"/>
        <end position="962"/>
    </location>
</feature>
<keyword evidence="8" id="KW-0411">Iron-sulfur</keyword>
<dbReference type="STRING" id="1121421.SAMN02745123_03825"/>
<dbReference type="SUPFAM" id="SSF54862">
    <property type="entry name" value="4Fe-4S ferredoxins"/>
    <property type="match status" value="1"/>
</dbReference>
<reference evidence="11" key="1">
    <citation type="submission" date="2016-11" db="EMBL/GenBank/DDBJ databases">
        <authorList>
            <person name="Varghese N."/>
            <person name="Submissions S."/>
        </authorList>
    </citation>
    <scope>NUCLEOTIDE SEQUENCE [LARGE SCALE GENOMIC DNA]</scope>
    <source>
        <strain evidence="11">DSM 10349</strain>
    </source>
</reference>
<organism evidence="10 11">
    <name type="scientific">Desulforamulus aeronauticus DSM 10349</name>
    <dbReference type="NCBI Taxonomy" id="1121421"/>
    <lineage>
        <taxon>Bacteria</taxon>
        <taxon>Bacillati</taxon>
        <taxon>Bacillota</taxon>
        <taxon>Clostridia</taxon>
        <taxon>Eubacteriales</taxon>
        <taxon>Peptococcaceae</taxon>
        <taxon>Desulforamulus</taxon>
    </lineage>
</organism>
<dbReference type="GO" id="GO:0046872">
    <property type="term" value="F:metal ion binding"/>
    <property type="evidence" value="ECO:0007669"/>
    <property type="project" value="UniProtKB-KW"/>
</dbReference>
<dbReference type="PROSITE" id="PS00198">
    <property type="entry name" value="4FE4S_FER_1"/>
    <property type="match status" value="2"/>
</dbReference>
<dbReference type="PANTHER" id="PTHR43498:SF1">
    <property type="entry name" value="COB--COM HETERODISULFIDE REDUCTASE IRON-SULFUR SUBUNIT A"/>
    <property type="match status" value="1"/>
</dbReference>
<dbReference type="InterPro" id="IPR039650">
    <property type="entry name" value="HdrA-like"/>
</dbReference>
<comment type="cofactor">
    <cofactor evidence="1">
        <name>FAD</name>
        <dbReference type="ChEBI" id="CHEBI:57692"/>
    </cofactor>
</comment>
<dbReference type="InterPro" id="IPR017900">
    <property type="entry name" value="4Fe4S_Fe_S_CS"/>
</dbReference>
<dbReference type="AlphaFoldDB" id="A0A1M6WYV4"/>
<dbReference type="SUPFAM" id="SSF51905">
    <property type="entry name" value="FAD/NAD(P)-binding domain"/>
    <property type="match status" value="1"/>
</dbReference>
<keyword evidence="5" id="KW-0274">FAD</keyword>
<feature type="domain" description="4Fe-4S ferredoxin-type" evidence="9">
    <location>
        <begin position="101"/>
        <end position="131"/>
    </location>
</feature>
<evidence type="ECO:0000256" key="3">
    <source>
        <dbReference type="ARBA" id="ARBA00022485"/>
    </source>
</evidence>
<dbReference type="GO" id="GO:0016491">
    <property type="term" value="F:oxidoreductase activity"/>
    <property type="evidence" value="ECO:0007669"/>
    <property type="project" value="UniProtKB-KW"/>
</dbReference>
<keyword evidence="6" id="KW-0560">Oxidoreductase</keyword>
<keyword evidence="11" id="KW-1185">Reference proteome</keyword>
<dbReference type="PANTHER" id="PTHR43498">
    <property type="entry name" value="FERREDOXIN:COB-COM HETERODISULFIDE REDUCTASE SUBUNIT A"/>
    <property type="match status" value="1"/>
</dbReference>
<proteinExistence type="inferred from homology"/>
<evidence type="ECO:0000256" key="6">
    <source>
        <dbReference type="ARBA" id="ARBA00023002"/>
    </source>
</evidence>
<dbReference type="Gene3D" id="3.30.70.20">
    <property type="match status" value="2"/>
</dbReference>
<evidence type="ECO:0000259" key="9">
    <source>
        <dbReference type="PROSITE" id="PS51379"/>
    </source>
</evidence>
<dbReference type="Pfam" id="PF07992">
    <property type="entry name" value="Pyr_redox_2"/>
    <property type="match status" value="2"/>
</dbReference>
<evidence type="ECO:0000313" key="10">
    <source>
        <dbReference type="EMBL" id="SHK98866.1"/>
    </source>
</evidence>
<dbReference type="Pfam" id="PF00037">
    <property type="entry name" value="Fer4"/>
    <property type="match status" value="1"/>
</dbReference>
<dbReference type="PROSITE" id="PS51379">
    <property type="entry name" value="4FE4S_FER_2"/>
    <property type="match status" value="4"/>
</dbReference>
<dbReference type="InterPro" id="IPR023753">
    <property type="entry name" value="FAD/NAD-binding_dom"/>
</dbReference>
<evidence type="ECO:0000256" key="8">
    <source>
        <dbReference type="ARBA" id="ARBA00023014"/>
    </source>
</evidence>
<evidence type="ECO:0000256" key="5">
    <source>
        <dbReference type="ARBA" id="ARBA00022827"/>
    </source>
</evidence>
<dbReference type="EMBL" id="FRAR01000036">
    <property type="protein sequence ID" value="SHK98866.1"/>
    <property type="molecule type" value="Genomic_DNA"/>
</dbReference>
<keyword evidence="3" id="KW-0004">4Fe-4S</keyword>
<gene>
    <name evidence="10" type="ORF">SAMN02745123_03825</name>
</gene>
<evidence type="ECO:0000256" key="4">
    <source>
        <dbReference type="ARBA" id="ARBA00022723"/>
    </source>
</evidence>
<feature type="domain" description="4Fe-4S ferredoxin-type" evidence="9">
    <location>
        <begin position="148"/>
        <end position="183"/>
    </location>
</feature>
<dbReference type="Gene3D" id="3.50.50.60">
    <property type="entry name" value="FAD/NAD(P)-binding domain"/>
    <property type="match status" value="2"/>
</dbReference>
<dbReference type="OrthoDB" id="135003at2"/>
<dbReference type="Gene3D" id="3.40.50.720">
    <property type="entry name" value="NAD(P)-binding Rossmann-like Domain"/>
    <property type="match status" value="1"/>
</dbReference>
<sequence length="1007" mass="109043">MTDKKQIGAVLVVGGGISGMQSALDLAESGYRVYLVEKKPAIGGTMARLDKTFPTNDCAMCTMSPKLVDVGRHLNIEIITGAELVDLTGEPGNFKAKVLQQARYVSLEKCIGCGACAEACPVKVDDDFDGGLGKRKAVYKLYAQATPNAYAIDKGKCLKLKNPKACGKCLKACPANAIDHSMPDATLELEVGAVVLSPGFEPMDGNLREEFGWGRYQNVVTSLQFERLLSASGPTMGHLVRPSDHVEPKKIAFIQCAGSRDSAKGNPYCSAVCCMYATKHAIIAQEHEPGLETKVFYMDIRAYGKDFEKYYDRARLQHGVKYEKAMISSVKEDPSTKSVIVRYRMPDGSFAEETFDMLVLSVGLKPSSGNAALAKACDIQLDEFGFCKTAEFAPGQTTREGVFAGGAFCAPKDIPETVVDASAAAANAAKFLSSARGTLSQVKTYPAERDITQEDPRVGVFVCNCGINIGSVVRVPEVAEYAKSISGVVHTEEFLFSCSQDSIEKIKDRINEHKLNRVVVASCTPRTHAPLFMSSLKEAGLNSYLFEQANIREHASWVHRDHPDAATEKAKDLVRMAVAKVKLLKPVYTSFMDINRQAMVIGGGVAGMANALNLAGQGFKVILVEREDKLGGNALEVKYTMKGNDPAQLVDQLIQDVKNHPNIDLNLTSTVKEVSGYLGNYKTTLATPGGDKKVEHGVVIIATGADSASTNEYLYGQHAGVLTQRELENKLAGPGIGDAKNIVMIQCVGSRNEERPYCSRICCYSAIKNALKIKELNPAANVFVIYRDIRTYGFYETYYAEARKKGVIFVRYTLDDKPQVEANGDKVKVRVKDPILNKVLELDTDLLVLSTGVVPAKGTDALSQTFKVTLNADGYFLEAHMKLRPIDFAADGLYLCGFAHSPKLIEESIAQANAAAVRAVTMLSKDKLESLGNVAQVNPKWCKGCGLCIEACAYGARYMNELTNVAEVLDVLCQGCGACVASCPSGACQQKGFEKEQIIAMLDACNG</sequence>
<name>A0A1M6WYV4_9FIRM</name>
<accession>A0A1M6WYV4</accession>
<keyword evidence="5" id="KW-0285">Flavoprotein</keyword>
<dbReference type="Proteomes" id="UP000183997">
    <property type="component" value="Unassembled WGS sequence"/>
</dbReference>
<dbReference type="SUPFAM" id="SSF51971">
    <property type="entry name" value="Nucleotide-binding domain"/>
    <property type="match status" value="1"/>
</dbReference>
<dbReference type="GO" id="GO:0051539">
    <property type="term" value="F:4 iron, 4 sulfur cluster binding"/>
    <property type="evidence" value="ECO:0007669"/>
    <property type="project" value="UniProtKB-KW"/>
</dbReference>
<evidence type="ECO:0000256" key="7">
    <source>
        <dbReference type="ARBA" id="ARBA00023004"/>
    </source>
</evidence>
<feature type="domain" description="4Fe-4S ferredoxin-type" evidence="9">
    <location>
        <begin position="964"/>
        <end position="993"/>
    </location>
</feature>
<protein>
    <submittedName>
        <fullName evidence="10">Heterodisulfide reductase subunit A</fullName>
    </submittedName>
</protein>
<keyword evidence="4" id="KW-0479">Metal-binding</keyword>